<sequence>MTTDLHATDFVGEMPPCEVELGALLRDLFEEPAVHKKAKHREEMVEFRLNKKQKQKNLVAEHRRLEKEMKALVAGARAAAARSGGATDALRELAVEREGLQKQNLALREEILRHEKFKKALLEARDDPMENEESTLLRNTADSGWRVHFDGGEASFHFHPFTRDEFDDRMKLFDAELKSGMASLMLAGTFFGWEMYRVPLVASAVDSKRLVARIRLTKRLKCSLSVHQKMSYTKQKDLSPMIVTPVGWGLRQRARAHTQLLQEFDQDSLVFAHCIPGPEQDLQYVFQVRRAQWELLDGRRKVATSLVITDSEANRRSRDSETSQDKVEWATEGAIHVSVTEVDENSVDVACNYWASCENKLHAEYLMIQWTQFAVWWEQLIVPSNLLLSK</sequence>
<dbReference type="VEuPathDB" id="FungiDB:KRP22_14622"/>
<feature type="coiled-coil region" evidence="1">
    <location>
        <begin position="37"/>
        <end position="110"/>
    </location>
</feature>
<keyword evidence="1" id="KW-0175">Coiled coil</keyword>
<dbReference type="InParanoid" id="H3GEH3"/>
<dbReference type="OMA" id="PPCEVEL"/>
<dbReference type="HOGENOM" id="CLU_047340_0_0_1"/>
<reference evidence="3" key="1">
    <citation type="journal article" date="2006" name="Science">
        <title>Phytophthora genome sequences uncover evolutionary origins and mechanisms of pathogenesis.</title>
        <authorList>
            <person name="Tyler B.M."/>
            <person name="Tripathy S."/>
            <person name="Zhang X."/>
            <person name="Dehal P."/>
            <person name="Jiang R.H."/>
            <person name="Aerts A."/>
            <person name="Arredondo F.D."/>
            <person name="Baxter L."/>
            <person name="Bensasson D."/>
            <person name="Beynon J.L."/>
            <person name="Chapman J."/>
            <person name="Damasceno C.M."/>
            <person name="Dorrance A.E."/>
            <person name="Dou D."/>
            <person name="Dickerman A.W."/>
            <person name="Dubchak I.L."/>
            <person name="Garbelotto M."/>
            <person name="Gijzen M."/>
            <person name="Gordon S.G."/>
            <person name="Govers F."/>
            <person name="Grunwald N.J."/>
            <person name="Huang W."/>
            <person name="Ivors K.L."/>
            <person name="Jones R.W."/>
            <person name="Kamoun S."/>
            <person name="Krampis K."/>
            <person name="Lamour K.H."/>
            <person name="Lee M.K."/>
            <person name="McDonald W.H."/>
            <person name="Medina M."/>
            <person name="Meijer H.J."/>
            <person name="Nordberg E.K."/>
            <person name="Maclean D.J."/>
            <person name="Ospina-Giraldo M.D."/>
            <person name="Morris P.F."/>
            <person name="Phuntumart V."/>
            <person name="Putnam N.H."/>
            <person name="Rash S."/>
            <person name="Rose J.K."/>
            <person name="Sakihama Y."/>
            <person name="Salamov A.A."/>
            <person name="Savidor A."/>
            <person name="Scheuring C.F."/>
            <person name="Smith B.M."/>
            <person name="Sobral B.W."/>
            <person name="Terry A."/>
            <person name="Torto-Alalibo T.A."/>
            <person name="Win J."/>
            <person name="Xu Z."/>
            <person name="Zhang H."/>
            <person name="Grigoriev I.V."/>
            <person name="Rokhsar D.S."/>
            <person name="Boore J.L."/>
        </authorList>
    </citation>
    <scope>NUCLEOTIDE SEQUENCE [LARGE SCALE GENOMIC DNA]</scope>
    <source>
        <strain evidence="3">Pr102</strain>
    </source>
</reference>
<keyword evidence="3" id="KW-1185">Reference proteome</keyword>
<organism evidence="2 3">
    <name type="scientific">Phytophthora ramorum</name>
    <name type="common">Sudden oak death agent</name>
    <dbReference type="NCBI Taxonomy" id="164328"/>
    <lineage>
        <taxon>Eukaryota</taxon>
        <taxon>Sar</taxon>
        <taxon>Stramenopiles</taxon>
        <taxon>Oomycota</taxon>
        <taxon>Peronosporomycetes</taxon>
        <taxon>Peronosporales</taxon>
        <taxon>Peronosporaceae</taxon>
        <taxon>Phytophthora</taxon>
    </lineage>
</organism>
<dbReference type="EnsemblProtists" id="Phyra74056">
    <property type="protein sequence ID" value="Phyra74056"/>
    <property type="gene ID" value="Phyra74056"/>
</dbReference>
<dbReference type="AlphaFoldDB" id="H3GEH3"/>
<dbReference type="VEuPathDB" id="FungiDB:KRP23_5499"/>
<dbReference type="Proteomes" id="UP000005238">
    <property type="component" value="Unassembled WGS sequence"/>
</dbReference>
<evidence type="ECO:0000313" key="3">
    <source>
        <dbReference type="Proteomes" id="UP000005238"/>
    </source>
</evidence>
<protein>
    <submittedName>
        <fullName evidence="2">Uncharacterized protein</fullName>
    </submittedName>
</protein>
<evidence type="ECO:0000313" key="2">
    <source>
        <dbReference type="EnsemblProtists" id="Phyra74056"/>
    </source>
</evidence>
<proteinExistence type="predicted"/>
<dbReference type="EMBL" id="DS566003">
    <property type="status" value="NOT_ANNOTATED_CDS"/>
    <property type="molecule type" value="Genomic_DNA"/>
</dbReference>
<dbReference type="eggNOG" id="ENOG502SKKM">
    <property type="taxonomic scope" value="Eukaryota"/>
</dbReference>
<evidence type="ECO:0000256" key="1">
    <source>
        <dbReference type="SAM" id="Coils"/>
    </source>
</evidence>
<reference evidence="2" key="2">
    <citation type="submission" date="2015-06" db="UniProtKB">
        <authorList>
            <consortium name="EnsemblProtists"/>
        </authorList>
    </citation>
    <scope>IDENTIFICATION</scope>
    <source>
        <strain evidence="2">Pr102</strain>
    </source>
</reference>
<accession>H3GEH3</accession>
<name>H3GEH3_PHYRM</name>